<organism evidence="7 8">
    <name type="scientific">Dimorphilus gyrociliatus</name>
    <dbReference type="NCBI Taxonomy" id="2664684"/>
    <lineage>
        <taxon>Eukaryota</taxon>
        <taxon>Metazoa</taxon>
        <taxon>Spiralia</taxon>
        <taxon>Lophotrochozoa</taxon>
        <taxon>Annelida</taxon>
        <taxon>Polychaeta</taxon>
        <taxon>Polychaeta incertae sedis</taxon>
        <taxon>Dinophilidae</taxon>
        <taxon>Dimorphilus</taxon>
    </lineage>
</organism>
<dbReference type="PANTHER" id="PTHR25462">
    <property type="entry name" value="BONUS, ISOFORM C-RELATED"/>
    <property type="match status" value="1"/>
</dbReference>
<feature type="domain" description="RING-type" evidence="6">
    <location>
        <begin position="13"/>
        <end position="62"/>
    </location>
</feature>
<comment type="caution">
    <text evidence="7">The sequence shown here is derived from an EMBL/GenBank/DDBJ whole genome shotgun (WGS) entry which is preliminary data.</text>
</comment>
<dbReference type="PANTHER" id="PTHR25462:SF296">
    <property type="entry name" value="MEIOTIC P26, ISOFORM F"/>
    <property type="match status" value="1"/>
</dbReference>
<keyword evidence="3" id="KW-0862">Zinc</keyword>
<dbReference type="InterPro" id="IPR013083">
    <property type="entry name" value="Znf_RING/FYVE/PHD"/>
</dbReference>
<reference evidence="7 8" key="1">
    <citation type="submission" date="2020-08" db="EMBL/GenBank/DDBJ databases">
        <authorList>
            <person name="Hejnol A."/>
        </authorList>
    </citation>
    <scope>NUCLEOTIDE SEQUENCE [LARGE SCALE GENOMIC DNA]</scope>
</reference>
<dbReference type="AlphaFoldDB" id="A0A7I8VEC6"/>
<dbReference type="Pfam" id="PF13445">
    <property type="entry name" value="zf-RING_UBOX"/>
    <property type="match status" value="1"/>
</dbReference>
<sequence>MKVKDMGDYITECPICTEVLVEREPRRLSCNPSHVFCSECLENIAISLRLQSGDEFPCPICKTISKWPKLGVDGFPEVHFEDETDDCGKSNKSNLLSMKEDNFAENFYNDIMKEIEKTKLKRSQELGKLKNEIDNLKQIIDKKEACLRDKLETFFDEKENKLQEILEESEFLKNIPALSGSRVSLILKENFDVMKEDLLHEKEMTAKKDAYLKTVKNLDSLEIGSIIILPSDKPSNERSIRLNGQIALLRYCNDGIFVINSGPGPTCYNIETKSSLSFHRDRSIIDFCIGRDGYIYFLMENLKHSKKLYMIDTCFNQEKFEIDFKETPILSDPSFLSSKDHIYFTRYSNLMIYEKRSKRLLSMDLKLPISNVKAKDELVFVLFKNGTIKELDIGKGKTNFIDVKLDDGKISVRNDIISPLLKGNLLLCDEQRVYIVFVKEKKAISYRHRKILKHGKIFGYRISKDEFYFITNEYELNNCIVCKYFDI</sequence>
<evidence type="ECO:0000313" key="8">
    <source>
        <dbReference type="Proteomes" id="UP000549394"/>
    </source>
</evidence>
<dbReference type="EMBL" id="CAJFCJ010000005">
    <property type="protein sequence ID" value="CAD5114603.1"/>
    <property type="molecule type" value="Genomic_DNA"/>
</dbReference>
<dbReference type="GO" id="GO:0008270">
    <property type="term" value="F:zinc ion binding"/>
    <property type="evidence" value="ECO:0007669"/>
    <property type="project" value="UniProtKB-KW"/>
</dbReference>
<accession>A0A7I8VEC6</accession>
<proteinExistence type="predicted"/>
<dbReference type="Proteomes" id="UP000549394">
    <property type="component" value="Unassembled WGS sequence"/>
</dbReference>
<evidence type="ECO:0000256" key="2">
    <source>
        <dbReference type="ARBA" id="ARBA00022771"/>
    </source>
</evidence>
<evidence type="ECO:0000313" key="7">
    <source>
        <dbReference type="EMBL" id="CAD5114603.1"/>
    </source>
</evidence>
<evidence type="ECO:0000259" key="6">
    <source>
        <dbReference type="PROSITE" id="PS50089"/>
    </source>
</evidence>
<keyword evidence="2 4" id="KW-0863">Zinc-finger</keyword>
<dbReference type="SUPFAM" id="SSF57850">
    <property type="entry name" value="RING/U-box"/>
    <property type="match status" value="1"/>
</dbReference>
<dbReference type="InterPro" id="IPR027370">
    <property type="entry name" value="Znf-RING_euk"/>
</dbReference>
<dbReference type="OrthoDB" id="9984778at2759"/>
<protein>
    <recommendedName>
        <fullName evidence="6">RING-type domain-containing protein</fullName>
    </recommendedName>
</protein>
<evidence type="ECO:0000256" key="5">
    <source>
        <dbReference type="SAM" id="Coils"/>
    </source>
</evidence>
<dbReference type="InterPro" id="IPR001841">
    <property type="entry name" value="Znf_RING"/>
</dbReference>
<dbReference type="PROSITE" id="PS50089">
    <property type="entry name" value="ZF_RING_2"/>
    <property type="match status" value="1"/>
</dbReference>
<evidence type="ECO:0000256" key="3">
    <source>
        <dbReference type="ARBA" id="ARBA00022833"/>
    </source>
</evidence>
<keyword evidence="8" id="KW-1185">Reference proteome</keyword>
<dbReference type="Gene3D" id="3.30.40.10">
    <property type="entry name" value="Zinc/RING finger domain, C3HC4 (zinc finger)"/>
    <property type="match status" value="1"/>
</dbReference>
<evidence type="ECO:0000256" key="1">
    <source>
        <dbReference type="ARBA" id="ARBA00022723"/>
    </source>
</evidence>
<gene>
    <name evidence="7" type="ORF">DGYR_LOCUS3431</name>
</gene>
<dbReference type="InterPro" id="IPR047153">
    <property type="entry name" value="TRIM45/56/19-like"/>
</dbReference>
<name>A0A7I8VEC6_9ANNE</name>
<keyword evidence="5" id="KW-0175">Coiled coil</keyword>
<evidence type="ECO:0000256" key="4">
    <source>
        <dbReference type="PROSITE-ProRule" id="PRU00175"/>
    </source>
</evidence>
<keyword evidence="1" id="KW-0479">Metal-binding</keyword>
<dbReference type="SMART" id="SM00184">
    <property type="entry name" value="RING"/>
    <property type="match status" value="1"/>
</dbReference>
<feature type="coiled-coil region" evidence="5">
    <location>
        <begin position="112"/>
        <end position="175"/>
    </location>
</feature>